<evidence type="ECO:0000313" key="1">
    <source>
        <dbReference type="EMBL" id="OAD78004.1"/>
    </source>
</evidence>
<dbReference type="RefSeq" id="XP_018296044.1">
    <property type="nucleotide sequence ID" value="XM_018435095.1"/>
</dbReference>
<dbReference type="GeneID" id="28996001"/>
<sequence>MVPTTPSPTILTLTSVHRKLPLAIPTPKAQAKTLAVLPARLQTHLLLRLRSHELHRNWSWNLYFTQLWCVYRTVHFHTFGKYNQSFKKHNWVEVHQSRGDIHNDICDLNHNHNRNIKNSGSNGFPICLLLSFWILN</sequence>
<proteinExistence type="predicted"/>
<name>A0A167PII6_PHYB8</name>
<dbReference type="InParanoid" id="A0A167PII6"/>
<dbReference type="AlphaFoldDB" id="A0A167PII6"/>
<dbReference type="Proteomes" id="UP000077315">
    <property type="component" value="Unassembled WGS sequence"/>
</dbReference>
<protein>
    <submittedName>
        <fullName evidence="1">Uncharacterized protein</fullName>
    </submittedName>
</protein>
<gene>
    <name evidence="1" type="ORF">PHYBLDRAFT_164887</name>
</gene>
<accession>A0A167PII6</accession>
<evidence type="ECO:0000313" key="2">
    <source>
        <dbReference type="Proteomes" id="UP000077315"/>
    </source>
</evidence>
<organism evidence="1 2">
    <name type="scientific">Phycomyces blakesleeanus (strain ATCC 8743b / DSM 1359 / FGSC 10004 / NBRC 33097 / NRRL 1555)</name>
    <dbReference type="NCBI Taxonomy" id="763407"/>
    <lineage>
        <taxon>Eukaryota</taxon>
        <taxon>Fungi</taxon>
        <taxon>Fungi incertae sedis</taxon>
        <taxon>Mucoromycota</taxon>
        <taxon>Mucoromycotina</taxon>
        <taxon>Mucoromycetes</taxon>
        <taxon>Mucorales</taxon>
        <taxon>Phycomycetaceae</taxon>
        <taxon>Phycomyces</taxon>
    </lineage>
</organism>
<dbReference type="EMBL" id="KV440974">
    <property type="protein sequence ID" value="OAD78004.1"/>
    <property type="molecule type" value="Genomic_DNA"/>
</dbReference>
<reference evidence="2" key="1">
    <citation type="submission" date="2015-06" db="EMBL/GenBank/DDBJ databases">
        <title>Expansion of signal transduction pathways in fungi by whole-genome duplication.</title>
        <authorList>
            <consortium name="DOE Joint Genome Institute"/>
            <person name="Corrochano L.M."/>
            <person name="Kuo A."/>
            <person name="Marcet-Houben M."/>
            <person name="Polaino S."/>
            <person name="Salamov A."/>
            <person name="Villalobos J.M."/>
            <person name="Alvarez M.I."/>
            <person name="Avalos J."/>
            <person name="Benito E.P."/>
            <person name="Benoit I."/>
            <person name="Burger G."/>
            <person name="Camino L.P."/>
            <person name="Canovas D."/>
            <person name="Cerda-Olmedo E."/>
            <person name="Cheng J.-F."/>
            <person name="Dominguez A."/>
            <person name="Elias M."/>
            <person name="Eslava A.P."/>
            <person name="Glaser F."/>
            <person name="Grimwood J."/>
            <person name="Gutierrez G."/>
            <person name="Heitman J."/>
            <person name="Henrissat B."/>
            <person name="Iturriaga E.A."/>
            <person name="Lang B.F."/>
            <person name="Lavin J.L."/>
            <person name="Lee S."/>
            <person name="Li W."/>
            <person name="Lindquist E."/>
            <person name="Lopez-Garcia S."/>
            <person name="Luque E.M."/>
            <person name="Marcos A.T."/>
            <person name="Martin J."/>
            <person name="McCluskey K."/>
            <person name="Medina H.R."/>
            <person name="Miralles-Duran A."/>
            <person name="Miyazaki A."/>
            <person name="Munoz-Torres E."/>
            <person name="Oguiza J.A."/>
            <person name="Ohm R."/>
            <person name="Olmedo M."/>
            <person name="Orejas M."/>
            <person name="Ortiz-Castellanos L."/>
            <person name="Pisabarro A.G."/>
            <person name="Rodriguez-Romero J."/>
            <person name="Ruiz-Herrera J."/>
            <person name="Ruiz-Vazquez R."/>
            <person name="Sanz C."/>
            <person name="Schackwitz W."/>
            <person name="Schmutz J."/>
            <person name="Shahriari M."/>
            <person name="Shelest E."/>
            <person name="Silva-Franco F."/>
            <person name="Soanes D."/>
            <person name="Syed K."/>
            <person name="Tagua V.G."/>
            <person name="Talbot N.J."/>
            <person name="Thon M."/>
            <person name="De vries R.P."/>
            <person name="Wiebenga A."/>
            <person name="Yadav J.S."/>
            <person name="Braun E.L."/>
            <person name="Baker S."/>
            <person name="Garre V."/>
            <person name="Horwitz B."/>
            <person name="Torres-Martinez S."/>
            <person name="Idnurm A."/>
            <person name="Herrera-Estrella A."/>
            <person name="Gabaldon T."/>
            <person name="Grigoriev I.V."/>
        </authorList>
    </citation>
    <scope>NUCLEOTIDE SEQUENCE [LARGE SCALE GENOMIC DNA]</scope>
    <source>
        <strain evidence="2">NRRL 1555(-)</strain>
    </source>
</reference>
<keyword evidence="2" id="KW-1185">Reference proteome</keyword>
<dbReference type="VEuPathDB" id="FungiDB:PHYBLDRAFT_164887"/>